<dbReference type="PANTHER" id="PTHR38588:SF1">
    <property type="entry name" value="BLL0334 PROTEIN"/>
    <property type="match status" value="1"/>
</dbReference>
<gene>
    <name evidence="2" type="ORF">ACFQ00_04830</name>
</gene>
<sequence>MELNGETLIAAPRERVWAALNDPDVLAACIEGVERLERAGENRFEGTMNAKVGPVRAKFTGAVELSEIDAPNAYVISGEGKGGVAGFAKGKASVRLEDAVIEGTGGTRLTWRASSTVGGKLAQLGARLIEGTAKAYAESFFAAFKARVESVETVEPAPVLLPEVDLAEGTDETPGLSPAAWGGIVIALVAALVLWLVL</sequence>
<feature type="transmembrane region" description="Helical" evidence="1">
    <location>
        <begin position="179"/>
        <end position="197"/>
    </location>
</feature>
<dbReference type="RefSeq" id="WP_381486992.1">
    <property type="nucleotide sequence ID" value="NZ_JBHTIK010000002.1"/>
</dbReference>
<proteinExistence type="predicted"/>
<evidence type="ECO:0000313" key="3">
    <source>
        <dbReference type="Proteomes" id="UP001597124"/>
    </source>
</evidence>
<keyword evidence="1" id="KW-0472">Membrane</keyword>
<dbReference type="SUPFAM" id="SSF55961">
    <property type="entry name" value="Bet v1-like"/>
    <property type="match status" value="1"/>
</dbReference>
<keyword evidence="1" id="KW-0812">Transmembrane</keyword>
<reference evidence="3" key="1">
    <citation type="journal article" date="2019" name="Int. J. Syst. Evol. Microbiol.">
        <title>The Global Catalogue of Microorganisms (GCM) 10K type strain sequencing project: providing services to taxonomists for standard genome sequencing and annotation.</title>
        <authorList>
            <consortium name="The Broad Institute Genomics Platform"/>
            <consortium name="The Broad Institute Genome Sequencing Center for Infectious Disease"/>
            <person name="Wu L."/>
            <person name="Ma J."/>
        </authorList>
    </citation>
    <scope>NUCLEOTIDE SEQUENCE [LARGE SCALE GENOMIC DNA]</scope>
    <source>
        <strain evidence="3">CCUG 52537</strain>
    </source>
</reference>
<dbReference type="Pfam" id="PF06240">
    <property type="entry name" value="COXG"/>
    <property type="match status" value="1"/>
</dbReference>
<accession>A0ABW3C040</accession>
<dbReference type="Gene3D" id="3.30.530.20">
    <property type="match status" value="1"/>
</dbReference>
<protein>
    <submittedName>
        <fullName evidence="2">CoxG family protein</fullName>
    </submittedName>
</protein>
<evidence type="ECO:0000313" key="2">
    <source>
        <dbReference type="EMBL" id="MFD0847640.1"/>
    </source>
</evidence>
<dbReference type="InterPro" id="IPR010419">
    <property type="entry name" value="CO_DH_gsu"/>
</dbReference>
<dbReference type="InterPro" id="IPR023393">
    <property type="entry name" value="START-like_dom_sf"/>
</dbReference>
<keyword evidence="1" id="KW-1133">Transmembrane helix</keyword>
<comment type="caution">
    <text evidence="2">The sequence shown here is derived from an EMBL/GenBank/DDBJ whole genome shotgun (WGS) entry which is preliminary data.</text>
</comment>
<organism evidence="2 3">
    <name type="scientific">Sphingosinicella xenopeptidilytica</name>
    <dbReference type="NCBI Taxonomy" id="364098"/>
    <lineage>
        <taxon>Bacteria</taxon>
        <taxon>Pseudomonadati</taxon>
        <taxon>Pseudomonadota</taxon>
        <taxon>Alphaproteobacteria</taxon>
        <taxon>Sphingomonadales</taxon>
        <taxon>Sphingosinicellaceae</taxon>
        <taxon>Sphingosinicella</taxon>
    </lineage>
</organism>
<dbReference type="Proteomes" id="UP001597124">
    <property type="component" value="Unassembled WGS sequence"/>
</dbReference>
<name>A0ABW3C040_SPHXN</name>
<keyword evidence="3" id="KW-1185">Reference proteome</keyword>
<evidence type="ECO:0000256" key="1">
    <source>
        <dbReference type="SAM" id="Phobius"/>
    </source>
</evidence>
<dbReference type="CDD" id="cd05018">
    <property type="entry name" value="CoxG"/>
    <property type="match status" value="1"/>
</dbReference>
<dbReference type="EMBL" id="JBHTIK010000002">
    <property type="protein sequence ID" value="MFD0847640.1"/>
    <property type="molecule type" value="Genomic_DNA"/>
</dbReference>
<dbReference type="PANTHER" id="PTHR38588">
    <property type="entry name" value="BLL0334 PROTEIN"/>
    <property type="match status" value="1"/>
</dbReference>